<proteinExistence type="predicted"/>
<dbReference type="EMBL" id="WUAV01000005">
    <property type="protein sequence ID" value="KAF1752423.1"/>
    <property type="molecule type" value="Genomic_DNA"/>
</dbReference>
<name>A0A6A5GCM8_CAERE</name>
<organism evidence="3 4">
    <name type="scientific">Caenorhabditis remanei</name>
    <name type="common">Caenorhabditis vulgaris</name>
    <dbReference type="NCBI Taxonomy" id="31234"/>
    <lineage>
        <taxon>Eukaryota</taxon>
        <taxon>Metazoa</taxon>
        <taxon>Ecdysozoa</taxon>
        <taxon>Nematoda</taxon>
        <taxon>Chromadorea</taxon>
        <taxon>Rhabditida</taxon>
        <taxon>Rhabditina</taxon>
        <taxon>Rhabditomorpha</taxon>
        <taxon>Rhabditoidea</taxon>
        <taxon>Rhabditidae</taxon>
        <taxon>Peloderinae</taxon>
        <taxon>Caenorhabditis</taxon>
    </lineage>
</organism>
<dbReference type="PANTHER" id="PTHR47022:SF2">
    <property type="entry name" value="BTB DOMAIN-CONTAINING PROTEIN"/>
    <property type="match status" value="1"/>
</dbReference>
<dbReference type="Gene3D" id="2.60.210.10">
    <property type="entry name" value="Apoptosis, Tumor Necrosis Factor Receptor Associated Protein 2, Chain A"/>
    <property type="match status" value="1"/>
</dbReference>
<dbReference type="KEGG" id="crq:GCK72_018978"/>
<comment type="caution">
    <text evidence="3">The sequence shown here is derived from an EMBL/GenBank/DDBJ whole genome shotgun (WGS) entry which is preliminary data.</text>
</comment>
<dbReference type="PANTHER" id="PTHR47022">
    <property type="entry name" value="BTB AND MATH DOMAIN-CONTAINING PROTEIN 36-RELATED"/>
    <property type="match status" value="1"/>
</dbReference>
<feature type="region of interest" description="Disordered" evidence="1">
    <location>
        <begin position="361"/>
        <end position="392"/>
    </location>
</feature>
<reference evidence="3 4" key="1">
    <citation type="submission" date="2019-12" db="EMBL/GenBank/DDBJ databases">
        <title>Chromosome-level assembly of the Caenorhabditis remanei genome.</title>
        <authorList>
            <person name="Teterina A.A."/>
            <person name="Willis J.H."/>
            <person name="Phillips P.C."/>
        </authorList>
    </citation>
    <scope>NUCLEOTIDE SEQUENCE [LARGE SCALE GENOMIC DNA]</scope>
    <source>
        <strain evidence="3 4">PX506</strain>
        <tissue evidence="3">Whole organism</tissue>
    </source>
</reference>
<evidence type="ECO:0000259" key="2">
    <source>
        <dbReference type="PROSITE" id="PS50097"/>
    </source>
</evidence>
<evidence type="ECO:0000313" key="3">
    <source>
        <dbReference type="EMBL" id="KAF1752423.1"/>
    </source>
</evidence>
<evidence type="ECO:0000313" key="4">
    <source>
        <dbReference type="Proteomes" id="UP000483820"/>
    </source>
</evidence>
<dbReference type="SUPFAM" id="SSF49599">
    <property type="entry name" value="TRAF domain-like"/>
    <property type="match status" value="1"/>
</dbReference>
<dbReference type="InterPro" id="IPR008974">
    <property type="entry name" value="TRAF-like"/>
</dbReference>
<protein>
    <recommendedName>
        <fullName evidence="2">BTB domain-containing protein</fullName>
    </recommendedName>
</protein>
<feature type="compositionally biased region" description="Acidic residues" evidence="1">
    <location>
        <begin position="365"/>
        <end position="380"/>
    </location>
</feature>
<gene>
    <name evidence="3" type="ORF">GCK72_018978</name>
</gene>
<dbReference type="RefSeq" id="XP_003110548.2">
    <property type="nucleotide sequence ID" value="XM_003110500.2"/>
</dbReference>
<dbReference type="SUPFAM" id="SSF54695">
    <property type="entry name" value="POZ domain"/>
    <property type="match status" value="1"/>
</dbReference>
<dbReference type="Proteomes" id="UP000483820">
    <property type="component" value="Chromosome V"/>
</dbReference>
<dbReference type="GeneID" id="9824487"/>
<dbReference type="Pfam" id="PF00651">
    <property type="entry name" value="BTB"/>
    <property type="match status" value="1"/>
</dbReference>
<accession>A0A6A5GCM8</accession>
<dbReference type="InterPro" id="IPR011333">
    <property type="entry name" value="SKP1/BTB/POZ_sf"/>
</dbReference>
<dbReference type="AlphaFoldDB" id="A0A6A5GCM8"/>
<dbReference type="SMART" id="SM00225">
    <property type="entry name" value="BTB"/>
    <property type="match status" value="1"/>
</dbReference>
<feature type="compositionally biased region" description="Polar residues" evidence="1">
    <location>
        <begin position="383"/>
        <end position="392"/>
    </location>
</feature>
<dbReference type="InterPro" id="IPR000210">
    <property type="entry name" value="BTB/POZ_dom"/>
</dbReference>
<sequence length="392" mass="46026">MGRRKEKHGGTKQVESFAKSPTVMRFAIANLEKFNDKLFVCSAEKFNWTAHFYRGRFLNEEYVVFDIYCHCHIPNWSCDAKVDVRIWDNTLYSIEHHYELRRNCMSCPAFLKWDDFIDPTKGYIRDGRVVVEIHIFEMPKKIQKNSAVIVKEYPGIRNFTISVGKSRFYVNRELLAHTSEFFHREYDYGRLDTAEPYFLDDISPIDFKLYLDLTYHPKQYFSAYHAKDMLIIAKRFLNVEVVTTCQNVILEDLKENKLSTKDKARLAEAYDLDTVRELFNPETLLRPSICPRFMPIERYKEDERPSPVYDEVTAVLAELDHYRQIVISRGANRQEKEEEHLCEQSGEIDDDVVIIENVVEKENEGDVGEEGAREEEEDFDISVPSTSGCYGY</sequence>
<evidence type="ECO:0000256" key="1">
    <source>
        <dbReference type="SAM" id="MobiDB-lite"/>
    </source>
</evidence>
<dbReference type="Gene3D" id="3.30.710.10">
    <property type="entry name" value="Potassium Channel Kv1.1, Chain A"/>
    <property type="match status" value="1"/>
</dbReference>
<dbReference type="PROSITE" id="PS50097">
    <property type="entry name" value="BTB"/>
    <property type="match status" value="1"/>
</dbReference>
<feature type="domain" description="BTB" evidence="2">
    <location>
        <begin position="157"/>
        <end position="223"/>
    </location>
</feature>
<dbReference type="CTD" id="9824487"/>